<name>A0A1E3P6A8_WICAA</name>
<feature type="transmembrane region" description="Helical" evidence="8">
    <location>
        <begin position="165"/>
        <end position="185"/>
    </location>
</feature>
<feature type="transmembrane region" description="Helical" evidence="8">
    <location>
        <begin position="398"/>
        <end position="418"/>
    </location>
</feature>
<evidence type="ECO:0000256" key="6">
    <source>
        <dbReference type="ARBA" id="ARBA00023136"/>
    </source>
</evidence>
<feature type="transmembrane region" description="Helical" evidence="8">
    <location>
        <begin position="197"/>
        <end position="217"/>
    </location>
</feature>
<keyword evidence="6 8" id="KW-0472">Membrane</keyword>
<feature type="transmembrane region" description="Helical" evidence="8">
    <location>
        <begin position="284"/>
        <end position="309"/>
    </location>
</feature>
<evidence type="ECO:0000256" key="5">
    <source>
        <dbReference type="ARBA" id="ARBA00022989"/>
    </source>
</evidence>
<dbReference type="GO" id="GO:0015204">
    <property type="term" value="F:urea transmembrane transporter activity"/>
    <property type="evidence" value="ECO:0007669"/>
    <property type="project" value="InterPro"/>
</dbReference>
<dbReference type="Pfam" id="PF00474">
    <property type="entry name" value="SSF"/>
    <property type="match status" value="1"/>
</dbReference>
<proteinExistence type="inferred from homology"/>
<feature type="transmembrane region" description="Helical" evidence="8">
    <location>
        <begin position="356"/>
        <end position="377"/>
    </location>
</feature>
<keyword evidence="4 8" id="KW-0812">Transmembrane</keyword>
<dbReference type="GO" id="GO:0015606">
    <property type="term" value="F:spermidine transmembrane transporter activity"/>
    <property type="evidence" value="ECO:0007669"/>
    <property type="project" value="TreeGrafter"/>
</dbReference>
<feature type="transmembrane region" description="Helical" evidence="8">
    <location>
        <begin position="132"/>
        <end position="153"/>
    </location>
</feature>
<feature type="transmembrane region" description="Helical" evidence="8">
    <location>
        <begin position="590"/>
        <end position="614"/>
    </location>
</feature>
<evidence type="ECO:0008006" key="11">
    <source>
        <dbReference type="Google" id="ProtNLM"/>
    </source>
</evidence>
<feature type="transmembrane region" description="Helical" evidence="8">
    <location>
        <begin position="492"/>
        <end position="512"/>
    </location>
</feature>
<protein>
    <recommendedName>
        <fullName evidence="11">Urea active transporter</fullName>
    </recommendedName>
</protein>
<comment type="similarity">
    <text evidence="2 7">Belongs to the sodium:solute symporter (SSF) (TC 2.A.21) family.</text>
</comment>
<dbReference type="InterPro" id="IPR038377">
    <property type="entry name" value="Na/Glc_symporter_sf"/>
</dbReference>
<dbReference type="CDD" id="cd11476">
    <property type="entry name" value="SLC5sbd_DUR3"/>
    <property type="match status" value="1"/>
</dbReference>
<dbReference type="InterPro" id="IPR031155">
    <property type="entry name" value="DUR"/>
</dbReference>
<dbReference type="PANTHER" id="PTHR46154:SF4">
    <property type="entry name" value="UREA ACTIVE TRANSPORTER"/>
    <property type="match status" value="1"/>
</dbReference>
<feature type="transmembrane region" description="Helical" evidence="8">
    <location>
        <begin position="453"/>
        <end position="472"/>
    </location>
</feature>
<reference evidence="9 10" key="1">
    <citation type="journal article" date="2016" name="Proc. Natl. Acad. Sci. U.S.A.">
        <title>Comparative genomics of biotechnologically important yeasts.</title>
        <authorList>
            <person name="Riley R."/>
            <person name="Haridas S."/>
            <person name="Wolfe K.H."/>
            <person name="Lopes M.R."/>
            <person name="Hittinger C.T."/>
            <person name="Goeker M."/>
            <person name="Salamov A.A."/>
            <person name="Wisecaver J.H."/>
            <person name="Long T.M."/>
            <person name="Calvey C.H."/>
            <person name="Aerts A.L."/>
            <person name="Barry K.W."/>
            <person name="Choi C."/>
            <person name="Clum A."/>
            <person name="Coughlan A.Y."/>
            <person name="Deshpande S."/>
            <person name="Douglass A.P."/>
            <person name="Hanson S.J."/>
            <person name="Klenk H.-P."/>
            <person name="LaButti K.M."/>
            <person name="Lapidus A."/>
            <person name="Lindquist E.A."/>
            <person name="Lipzen A.M."/>
            <person name="Meier-Kolthoff J.P."/>
            <person name="Ohm R.A."/>
            <person name="Otillar R.P."/>
            <person name="Pangilinan J.L."/>
            <person name="Peng Y."/>
            <person name="Rokas A."/>
            <person name="Rosa C.A."/>
            <person name="Scheuner C."/>
            <person name="Sibirny A.A."/>
            <person name="Slot J.C."/>
            <person name="Stielow J.B."/>
            <person name="Sun H."/>
            <person name="Kurtzman C.P."/>
            <person name="Blackwell M."/>
            <person name="Grigoriev I.V."/>
            <person name="Jeffries T.W."/>
        </authorList>
    </citation>
    <scope>NUCLEOTIDE SEQUENCE [LARGE SCALE GENOMIC DNA]</scope>
    <source>
        <strain evidence="10">ATCC 58044 / CBS 1984 / NCYC 433 / NRRL Y-366-8</strain>
    </source>
</reference>
<evidence type="ECO:0000256" key="1">
    <source>
        <dbReference type="ARBA" id="ARBA00004141"/>
    </source>
</evidence>
<organism evidence="9 10">
    <name type="scientific">Wickerhamomyces anomalus (strain ATCC 58044 / CBS 1984 / NCYC 433 / NRRL Y-366-8)</name>
    <name type="common">Yeast</name>
    <name type="synonym">Hansenula anomala</name>
    <dbReference type="NCBI Taxonomy" id="683960"/>
    <lineage>
        <taxon>Eukaryota</taxon>
        <taxon>Fungi</taxon>
        <taxon>Dikarya</taxon>
        <taxon>Ascomycota</taxon>
        <taxon>Saccharomycotina</taxon>
        <taxon>Saccharomycetes</taxon>
        <taxon>Phaffomycetales</taxon>
        <taxon>Wickerhamomycetaceae</taxon>
        <taxon>Wickerhamomyces</taxon>
    </lineage>
</organism>
<evidence type="ECO:0000256" key="3">
    <source>
        <dbReference type="ARBA" id="ARBA00022448"/>
    </source>
</evidence>
<feature type="transmembrane region" description="Helical" evidence="8">
    <location>
        <begin position="558"/>
        <end position="578"/>
    </location>
</feature>
<feature type="transmembrane region" description="Helical" evidence="8">
    <location>
        <begin position="55"/>
        <end position="81"/>
    </location>
</feature>
<dbReference type="AlphaFoldDB" id="A0A1E3P6A8"/>
<dbReference type="EMBL" id="KV454210">
    <property type="protein sequence ID" value="ODQ60482.1"/>
    <property type="molecule type" value="Genomic_DNA"/>
</dbReference>
<evidence type="ECO:0000313" key="9">
    <source>
        <dbReference type="EMBL" id="ODQ60482.1"/>
    </source>
</evidence>
<feature type="transmembrane region" description="Helical" evidence="8">
    <location>
        <begin position="87"/>
        <end position="106"/>
    </location>
</feature>
<dbReference type="Proteomes" id="UP000094112">
    <property type="component" value="Unassembled WGS sequence"/>
</dbReference>
<keyword evidence="5 8" id="KW-1133">Transmembrane helix</keyword>
<gene>
    <name evidence="9" type="ORF">WICANDRAFT_79077</name>
</gene>
<evidence type="ECO:0000256" key="2">
    <source>
        <dbReference type="ARBA" id="ARBA00006434"/>
    </source>
</evidence>
<keyword evidence="3" id="KW-0813">Transport</keyword>
<dbReference type="GO" id="GO:0015489">
    <property type="term" value="F:putrescine transmembrane transporter activity"/>
    <property type="evidence" value="ECO:0007669"/>
    <property type="project" value="TreeGrafter"/>
</dbReference>
<dbReference type="GO" id="GO:0005886">
    <property type="term" value="C:plasma membrane"/>
    <property type="evidence" value="ECO:0007669"/>
    <property type="project" value="TreeGrafter"/>
</dbReference>
<keyword evidence="10" id="KW-1185">Reference proteome</keyword>
<comment type="subcellular location">
    <subcellularLocation>
        <location evidence="1">Membrane</location>
        <topology evidence="1">Multi-pass membrane protein</topology>
    </subcellularLocation>
</comment>
<dbReference type="PROSITE" id="PS50283">
    <property type="entry name" value="NA_SOLUT_SYMP_3"/>
    <property type="match status" value="1"/>
</dbReference>
<accession>A0A1E3P6A8</accession>
<dbReference type="RefSeq" id="XP_019039689.1">
    <property type="nucleotide sequence ID" value="XM_019184838.1"/>
</dbReference>
<dbReference type="GeneID" id="30202084"/>
<feature type="transmembrane region" description="Helical" evidence="8">
    <location>
        <begin position="424"/>
        <end position="446"/>
    </location>
</feature>
<evidence type="ECO:0000313" key="10">
    <source>
        <dbReference type="Proteomes" id="UP000094112"/>
    </source>
</evidence>
<evidence type="ECO:0000256" key="4">
    <source>
        <dbReference type="ARBA" id="ARBA00022692"/>
    </source>
</evidence>
<dbReference type="Gene3D" id="1.20.1730.10">
    <property type="entry name" value="Sodium/glucose cotransporter"/>
    <property type="match status" value="1"/>
</dbReference>
<dbReference type="InterPro" id="IPR001734">
    <property type="entry name" value="Na/solute_symporter"/>
</dbReference>
<dbReference type="STRING" id="683960.A0A1E3P6A8"/>
<dbReference type="OrthoDB" id="6132759at2759"/>
<feature type="transmembrane region" description="Helical" evidence="8">
    <location>
        <begin position="12"/>
        <end position="34"/>
    </location>
</feature>
<feature type="transmembrane region" description="Helical" evidence="8">
    <location>
        <begin position="330"/>
        <end position="350"/>
    </location>
</feature>
<evidence type="ECO:0000256" key="7">
    <source>
        <dbReference type="RuleBase" id="RU362091"/>
    </source>
</evidence>
<dbReference type="PANTHER" id="PTHR46154">
    <property type="match status" value="1"/>
</dbReference>
<evidence type="ECO:0000256" key="8">
    <source>
        <dbReference type="SAM" id="Phobius"/>
    </source>
</evidence>
<sequence length="666" mass="71995">MTETILGQSYGYGFVVGLGAAFAIIMCGITYVLAKFLNQIQNSERFTTASRNVGSGLISSAVVSSWVWPATILTSSLWGYTYGISGGYLYGVSGTFQIMGFALIAIEIKRIAPSCHTIGEIIKVRYDTPTHFVYMFYVCATNLMVASCLLLGASQGFNAATGMNVIAANFLIPLSVAVYTMFGGIKATFLSDWIHTVIIYLIVLVMCFKVLTSSEIIGSPGKLYDMILESEAKFPSTTGTSFLSFKNKEMFMTTWSVCLGGFSSVFGDPSYGQKAIAAKPNSVLAGYVLGGLCWLTVPWALGTIGGLVARALLVSDKFYTYPNELTSHEANAGLPLIYAMGTIMGTPGAAAAMLDLFLSVTSALSAELIAFSSISTFDIYRGYIKTTATGKDLIRVSHVMTMVFSLVVACVSVIFNYVGVTVGWLIGFYGILLSPAASTLVLTLYWRKTSSFGITYGSPLSTICGIVCWIATAKATGGKVTKDTLMTSEPSIVGNFVSLGSSFIFIPALSLLKPELVLFDFKYFATAFTAADDADEEEKEFMNTSPQEQRELKRASKIALILNAILLFGGYLIVPLAFYGTDYKFSKKYFTQWVIIMTICLIMASIYIIVVPLYQGMDSMKVIFKGIFFGNGKAEVLDASAQPDVSSDGEIVNEAIQMDDDKEKLG</sequence>